<keyword evidence="1" id="KW-0175">Coiled coil</keyword>
<dbReference type="Proteomes" id="UP000051952">
    <property type="component" value="Unassembled WGS sequence"/>
</dbReference>
<gene>
    <name evidence="3" type="ORF">BSAL_18550</name>
</gene>
<protein>
    <submittedName>
        <fullName evidence="3">Uncharacterized protein</fullName>
    </submittedName>
</protein>
<feature type="compositionally biased region" description="Basic and acidic residues" evidence="2">
    <location>
        <begin position="30"/>
        <end position="45"/>
    </location>
</feature>
<organism evidence="3 4">
    <name type="scientific">Bodo saltans</name>
    <name type="common">Flagellated protozoan</name>
    <dbReference type="NCBI Taxonomy" id="75058"/>
    <lineage>
        <taxon>Eukaryota</taxon>
        <taxon>Discoba</taxon>
        <taxon>Euglenozoa</taxon>
        <taxon>Kinetoplastea</taxon>
        <taxon>Metakinetoplastina</taxon>
        <taxon>Eubodonida</taxon>
        <taxon>Bodonidae</taxon>
        <taxon>Bodo</taxon>
    </lineage>
</organism>
<proteinExistence type="predicted"/>
<feature type="coiled-coil region" evidence="1">
    <location>
        <begin position="221"/>
        <end position="273"/>
    </location>
</feature>
<sequence>MFQNIVSLIERVDDAASELSGAPHSSSLTTEHREQYDPHPNEIDSHTAAPIESPKLRPAASHSSSQLYEGTPLLAGSTRGLEPSSTYVNSSEQDQRLIDVQHRMAVAECSKVLETAEIGALRLEMSQVRLQYELRQQLLLRLSLSVRNLLVTTGTTNDTLDQLCSEVDAVVGSQLHTSASSKNAAAGRDNEPSVDPVSTAERLESLLRIQQAKLDAMSECNIELRKRLSEEEATHQNEKESWSSQWGALSAQAERSQHLLREVERRKEEALHAWTKMSSMQTALRQSTDRCRDVEQQLGAVQNVLLIRDEELSISRAEVDKLRLGIDVTSTTIPVVAGGTTISSVSGSGGSAAPHFVSNSKLLRSIAAKHKYGPVVHRGLSAVDGVVFACVRVLARQAWLRLFVALYIVVLHIHMFHIVSIVVHAGLPHEVGDDVHDHIKNHLVK</sequence>
<keyword evidence="4" id="KW-1185">Reference proteome</keyword>
<accession>A0A0S4JBQ6</accession>
<evidence type="ECO:0000313" key="4">
    <source>
        <dbReference type="Proteomes" id="UP000051952"/>
    </source>
</evidence>
<dbReference type="EMBL" id="CYKH01001692">
    <property type="protein sequence ID" value="CUG88968.1"/>
    <property type="molecule type" value="Genomic_DNA"/>
</dbReference>
<evidence type="ECO:0000256" key="2">
    <source>
        <dbReference type="SAM" id="MobiDB-lite"/>
    </source>
</evidence>
<evidence type="ECO:0000256" key="1">
    <source>
        <dbReference type="SAM" id="Coils"/>
    </source>
</evidence>
<dbReference type="AlphaFoldDB" id="A0A0S4JBQ6"/>
<name>A0A0S4JBQ6_BODSA</name>
<evidence type="ECO:0000313" key="3">
    <source>
        <dbReference type="EMBL" id="CUG88968.1"/>
    </source>
</evidence>
<dbReference type="VEuPathDB" id="TriTrypDB:BSAL_18550"/>
<feature type="region of interest" description="Disordered" evidence="2">
    <location>
        <begin position="16"/>
        <end position="47"/>
    </location>
</feature>
<reference evidence="4" key="1">
    <citation type="submission" date="2015-09" db="EMBL/GenBank/DDBJ databases">
        <authorList>
            <consortium name="Pathogen Informatics"/>
        </authorList>
    </citation>
    <scope>NUCLEOTIDE SEQUENCE [LARGE SCALE GENOMIC DNA]</scope>
    <source>
        <strain evidence="4">Lake Konstanz</strain>
    </source>
</reference>